<dbReference type="SUPFAM" id="SSF75217">
    <property type="entry name" value="alpha/beta knot"/>
    <property type="match status" value="1"/>
</dbReference>
<dbReference type="OrthoDB" id="241340at2759"/>
<dbReference type="Pfam" id="PF00588">
    <property type="entry name" value="SpoU_methylase"/>
    <property type="match status" value="1"/>
</dbReference>
<sequence length="974" mass="111844">MILYCNAESIKQHLQNFLNSSDSYFTNNNSRVMYMKLLEYFLEFLRLYQSLHNDGSSSKEKEFKELSFMYLEVVKSWIKIKEENSEWRLFASILPMLAKTFAPECILFPLWDYILNETIDLKESLIVLSIMADTCFTSSCSMDLTYIHSDIYTKSTFWLIILKGLRSPLQQYRKQALYLMRKAIDSLNEIFVLKFVDSRLTKAQITPFICSKSNDTTSSIECIKQKFFLVYEALEEKQYHLVAPALTHITSLIKASKEHKSCNDCFDLIWLQCVLEKVLQHENNNIVKWGVSQICKLDGTAFDEQFLELFVSVLNNTFLYECQPNEECPEIVKDLSIFFRRAEESNLLNNFLKKVSKVAWGPVAIFYIIHTLRTVSRKEIQRNWQAGELNAVKSLVETNLNIHSHILRTASQVELLRAIPDYVHKIDDPILLANTLAAFPSEEGLKRGTAPWNVVTTWLRKFILTKLYELMEKANDDDSISEYKGIYQAAVANLQQDSLTKNSTRIQDDFYFSSFHPINDYSLQTIYYELPRLTNISSDEWISPDIFKAFMFEHNDNHPLQLYNIDSFLSETKTSIYLAKSLTGDTESIANNVETYLEGLHDIQKKIDPSKSTTPLYSDIFELMKESIHQQDLQLHEEGLIVVASFIDRPPNLGGIARTCEIFGVKALVIANLDCIKDKEFQCLSVSAERWINMLQVKPHELQKYLFEKKNAGWSLIGAEQTANSVNLLQTKFEKKTILVLGNEKDGIPANFIPLFDTCVEIPQGQEKMAQRFPVPNTGSNGPPPQRYPPSSVPPNLRQYSGPNFPMQQRSGFTPPPQMATAVPGPGGIMRPNQPYTNMRQGPMPTPPGKRTADQRIPMAQQKPDFAHSTSKKKKKLADKILPQKVRDLVPESQAYMDLLAFERKLDATIMRKRLDIQEALKRPMKQKRKLRIFISNTFYPAKEAGEGEEGSVASWELRVEGRLLDDTKNDPNK</sequence>
<dbReference type="InterPro" id="IPR029028">
    <property type="entry name" value="Alpha/beta_knot_MTases"/>
</dbReference>
<organism evidence="5 6">
    <name type="scientific">Lasius niger</name>
    <name type="common">Black garden ant</name>
    <dbReference type="NCBI Taxonomy" id="67767"/>
    <lineage>
        <taxon>Eukaryota</taxon>
        <taxon>Metazoa</taxon>
        <taxon>Ecdysozoa</taxon>
        <taxon>Arthropoda</taxon>
        <taxon>Hexapoda</taxon>
        <taxon>Insecta</taxon>
        <taxon>Pterygota</taxon>
        <taxon>Neoptera</taxon>
        <taxon>Endopterygota</taxon>
        <taxon>Hymenoptera</taxon>
        <taxon>Apocrita</taxon>
        <taxon>Aculeata</taxon>
        <taxon>Formicoidea</taxon>
        <taxon>Formicidae</taxon>
        <taxon>Formicinae</taxon>
        <taxon>Lasius</taxon>
        <taxon>Lasius</taxon>
    </lineage>
</organism>
<comment type="caution">
    <text evidence="5">The sequence shown here is derived from an EMBL/GenBank/DDBJ whole genome shotgun (WGS) entry which is preliminary data.</text>
</comment>
<dbReference type="InterPro" id="IPR001537">
    <property type="entry name" value="SpoU_MeTrfase"/>
</dbReference>
<evidence type="ECO:0000256" key="1">
    <source>
        <dbReference type="ARBA" id="ARBA00022603"/>
    </source>
</evidence>
<dbReference type="PaxDb" id="67767-A0A0J7KL31"/>
<dbReference type="Proteomes" id="UP000036403">
    <property type="component" value="Unassembled WGS sequence"/>
</dbReference>
<feature type="domain" description="tRNA/rRNA methyltransferase SpoU type" evidence="4">
    <location>
        <begin position="640"/>
        <end position="766"/>
    </location>
</feature>
<keyword evidence="6" id="KW-1185">Reference proteome</keyword>
<accession>A0A0J7KL31</accession>
<feature type="region of interest" description="Disordered" evidence="3">
    <location>
        <begin position="825"/>
        <end position="854"/>
    </location>
</feature>
<feature type="compositionally biased region" description="Pro residues" evidence="3">
    <location>
        <begin position="782"/>
        <end position="793"/>
    </location>
</feature>
<dbReference type="EMBL" id="LBMM01006040">
    <property type="protein sequence ID" value="KMQ90992.1"/>
    <property type="molecule type" value="Genomic_DNA"/>
</dbReference>
<dbReference type="AlphaFoldDB" id="A0A0J7KL31"/>
<keyword evidence="2" id="KW-0808">Transferase</keyword>
<protein>
    <submittedName>
        <fullName evidence="5">Swi snf-related matrix-associated actin-dependent regulator</fullName>
    </submittedName>
</protein>
<dbReference type="GO" id="GO:0030488">
    <property type="term" value="P:tRNA methylation"/>
    <property type="evidence" value="ECO:0007669"/>
    <property type="project" value="InterPro"/>
</dbReference>
<evidence type="ECO:0000256" key="2">
    <source>
        <dbReference type="ARBA" id="ARBA00022679"/>
    </source>
</evidence>
<proteinExistence type="predicted"/>
<name>A0A0J7KL31_LASNI</name>
<dbReference type="Gene3D" id="3.40.1280.10">
    <property type="match status" value="1"/>
</dbReference>
<dbReference type="InterPro" id="IPR045330">
    <property type="entry name" value="TRM3/TARBP1"/>
</dbReference>
<dbReference type="CDD" id="cd18091">
    <property type="entry name" value="SpoU-like_TRM3-like"/>
    <property type="match status" value="1"/>
</dbReference>
<evidence type="ECO:0000256" key="3">
    <source>
        <dbReference type="SAM" id="MobiDB-lite"/>
    </source>
</evidence>
<reference evidence="5 6" key="1">
    <citation type="submission" date="2015-04" db="EMBL/GenBank/DDBJ databases">
        <title>Lasius niger genome sequencing.</title>
        <authorList>
            <person name="Konorov E.A."/>
            <person name="Nikitin M.A."/>
            <person name="Kirill M.V."/>
            <person name="Chang P."/>
        </authorList>
    </citation>
    <scope>NUCLEOTIDE SEQUENCE [LARGE SCALE GENOMIC DNA]</scope>
    <source>
        <tissue evidence="5">Whole</tissue>
    </source>
</reference>
<feature type="non-terminal residue" evidence="5">
    <location>
        <position position="974"/>
    </location>
</feature>
<evidence type="ECO:0000313" key="6">
    <source>
        <dbReference type="Proteomes" id="UP000036403"/>
    </source>
</evidence>
<dbReference type="STRING" id="67767.A0A0J7KL31"/>
<evidence type="ECO:0000259" key="4">
    <source>
        <dbReference type="Pfam" id="PF00588"/>
    </source>
</evidence>
<keyword evidence="1" id="KW-0489">Methyltransferase</keyword>
<gene>
    <name evidence="5" type="ORF">RF55_9193</name>
</gene>
<feature type="region of interest" description="Disordered" evidence="3">
    <location>
        <begin position="772"/>
        <end position="796"/>
    </location>
</feature>
<dbReference type="InterPro" id="IPR044748">
    <property type="entry name" value="Trm3/TARBP1_C"/>
</dbReference>
<dbReference type="PANTHER" id="PTHR12029">
    <property type="entry name" value="RNA METHYLTRANSFERASE"/>
    <property type="match status" value="1"/>
</dbReference>
<evidence type="ECO:0000313" key="5">
    <source>
        <dbReference type="EMBL" id="KMQ90992.1"/>
    </source>
</evidence>
<dbReference type="GO" id="GO:0003723">
    <property type="term" value="F:RNA binding"/>
    <property type="evidence" value="ECO:0007669"/>
    <property type="project" value="InterPro"/>
</dbReference>
<dbReference type="InterPro" id="IPR029026">
    <property type="entry name" value="tRNA_m1G_MTases_N"/>
</dbReference>
<dbReference type="GO" id="GO:0016423">
    <property type="term" value="F:tRNA (guanine) methyltransferase activity"/>
    <property type="evidence" value="ECO:0007669"/>
    <property type="project" value="InterPro"/>
</dbReference>
<dbReference type="PANTHER" id="PTHR12029:SF11">
    <property type="entry name" value="METHYLTRANSFERASE TARBP1-RELATED"/>
    <property type="match status" value="1"/>
</dbReference>